<sequence>MAIDVREAFDDGEETLRSAIEGHLANLWTAVPARIVSHDGATGKAVLQPSVKIRRRKPDGTQDWISLPQLADVPVHFPHGGGVTMTFPVEAGDEALVVFASRSIDAWAQSGGEQQQVDARMHSLSDGFAFVGFRSAPRALANVSTDATQIRSDDGETLISLEPGANVFLKHKATSLEITEASAILRRSLMLVSVTNNRVDLGGLGGSAVQTVAGPSTKVFAIL</sequence>
<dbReference type="EMBL" id="VUOA01000018">
    <property type="protein sequence ID" value="KAA2237664.1"/>
    <property type="molecule type" value="Genomic_DNA"/>
</dbReference>
<feature type="domain" description="Phage protein Gp138 N-terminal" evidence="1">
    <location>
        <begin position="31"/>
        <end position="132"/>
    </location>
</feature>
<dbReference type="OrthoDB" id="1903830at2"/>
<protein>
    <recommendedName>
        <fullName evidence="1">Phage protein Gp138 N-terminal domain-containing protein</fullName>
    </recommendedName>
</protein>
<dbReference type="RefSeq" id="WP_149816606.1">
    <property type="nucleotide sequence ID" value="NZ_VUOA01000018.1"/>
</dbReference>
<dbReference type="AlphaFoldDB" id="A0A5B2VFC8"/>
<dbReference type="InterPro" id="IPR037026">
    <property type="entry name" value="Vgr_OB-fold_dom_sf"/>
</dbReference>
<evidence type="ECO:0000313" key="2">
    <source>
        <dbReference type="EMBL" id="KAA2237664.1"/>
    </source>
</evidence>
<dbReference type="Pfam" id="PF18352">
    <property type="entry name" value="Gp138_N"/>
    <property type="match status" value="1"/>
</dbReference>
<gene>
    <name evidence="2" type="ORF">F0L46_08260</name>
</gene>
<reference evidence="2 3" key="1">
    <citation type="submission" date="2019-09" db="EMBL/GenBank/DDBJ databases">
        <title>Salinarimonas rosea gen. nov., sp. nov., a new member of the a-2 subgroup of the Proteobacteria.</title>
        <authorList>
            <person name="Liu J."/>
        </authorList>
    </citation>
    <scope>NUCLEOTIDE SEQUENCE [LARGE SCALE GENOMIC DNA]</scope>
    <source>
        <strain evidence="2 3">BN140002</strain>
    </source>
</reference>
<accession>A0A5B2VFC8</accession>
<evidence type="ECO:0000259" key="1">
    <source>
        <dbReference type="Pfam" id="PF18352"/>
    </source>
</evidence>
<comment type="caution">
    <text evidence="2">The sequence shown here is derived from an EMBL/GenBank/DDBJ whole genome shotgun (WGS) entry which is preliminary data.</text>
</comment>
<dbReference type="InterPro" id="IPR041599">
    <property type="entry name" value="Gp138_N"/>
</dbReference>
<keyword evidence="3" id="KW-1185">Reference proteome</keyword>
<dbReference type="Gene3D" id="2.40.50.230">
    <property type="entry name" value="Gp5 N-terminal domain"/>
    <property type="match status" value="1"/>
</dbReference>
<organism evidence="2 3">
    <name type="scientific">Salinarimonas soli</name>
    <dbReference type="NCBI Taxonomy" id="1638099"/>
    <lineage>
        <taxon>Bacteria</taxon>
        <taxon>Pseudomonadati</taxon>
        <taxon>Pseudomonadota</taxon>
        <taxon>Alphaproteobacteria</taxon>
        <taxon>Hyphomicrobiales</taxon>
        <taxon>Salinarimonadaceae</taxon>
        <taxon>Salinarimonas</taxon>
    </lineage>
</organism>
<reference evidence="2 3" key="2">
    <citation type="submission" date="2019-09" db="EMBL/GenBank/DDBJ databases">
        <authorList>
            <person name="Jin C."/>
        </authorList>
    </citation>
    <scope>NUCLEOTIDE SEQUENCE [LARGE SCALE GENOMIC DNA]</scope>
    <source>
        <strain evidence="2 3">BN140002</strain>
    </source>
</reference>
<name>A0A5B2VFC8_9HYPH</name>
<proteinExistence type="predicted"/>
<evidence type="ECO:0000313" key="3">
    <source>
        <dbReference type="Proteomes" id="UP000323142"/>
    </source>
</evidence>
<dbReference type="Proteomes" id="UP000323142">
    <property type="component" value="Unassembled WGS sequence"/>
</dbReference>